<name>A0ABD3S7H1_9LAMI</name>
<comment type="similarity">
    <text evidence="1">Belongs to the disease resistance NB-LRR family.</text>
</comment>
<evidence type="ECO:0000259" key="8">
    <source>
        <dbReference type="SMART" id="SM00382"/>
    </source>
</evidence>
<dbReference type="InterPro" id="IPR027417">
    <property type="entry name" value="P-loop_NTPase"/>
</dbReference>
<dbReference type="SMART" id="SM00382">
    <property type="entry name" value="AAA"/>
    <property type="match status" value="1"/>
</dbReference>
<dbReference type="SUPFAM" id="SSF52058">
    <property type="entry name" value="L domain-like"/>
    <property type="match status" value="1"/>
</dbReference>
<dbReference type="Pfam" id="PF00931">
    <property type="entry name" value="NB-ARC"/>
    <property type="match status" value="1"/>
</dbReference>
<dbReference type="InterPro" id="IPR032675">
    <property type="entry name" value="LRR_dom_sf"/>
</dbReference>
<dbReference type="PRINTS" id="PR00364">
    <property type="entry name" value="DISEASERSIST"/>
</dbReference>
<dbReference type="InterPro" id="IPR003591">
    <property type="entry name" value="Leu-rich_rpt_typical-subtyp"/>
</dbReference>
<dbReference type="Gene3D" id="1.10.8.430">
    <property type="entry name" value="Helical domain of apoptotic protease-activating factors"/>
    <property type="match status" value="1"/>
</dbReference>
<dbReference type="InterPro" id="IPR036388">
    <property type="entry name" value="WH-like_DNA-bd_sf"/>
</dbReference>
<dbReference type="PANTHER" id="PTHR33463">
    <property type="entry name" value="NB-ARC DOMAIN-CONTAINING PROTEIN-RELATED"/>
    <property type="match status" value="1"/>
</dbReference>
<keyword evidence="3" id="KW-0677">Repeat</keyword>
<dbReference type="InterPro" id="IPR058922">
    <property type="entry name" value="WHD_DRP"/>
</dbReference>
<dbReference type="Gene3D" id="3.80.10.10">
    <property type="entry name" value="Ribonuclease Inhibitor"/>
    <property type="match status" value="1"/>
</dbReference>
<dbReference type="InterPro" id="IPR003593">
    <property type="entry name" value="AAA+_ATPase"/>
</dbReference>
<dbReference type="InterPro" id="IPR057135">
    <property type="entry name" value="At4g27190-like_LRR"/>
</dbReference>
<dbReference type="AlphaFoldDB" id="A0ABD3S7H1"/>
<dbReference type="InterPro" id="IPR050905">
    <property type="entry name" value="Plant_NBS-LRR"/>
</dbReference>
<evidence type="ECO:0000256" key="2">
    <source>
        <dbReference type="ARBA" id="ARBA00022614"/>
    </source>
</evidence>
<sequence length="994" mass="114134">MYSISYYICAVFDLLKKASEIVLSKLAGKGVDYGVEAVMGGDSKFTLETLEINLKSLIAHVSDIEEQIKNGELSGKKKRKREVENWLNEVKIIESKFLELENEVQEESFIRRFLRDQATKLNARLDKLVEQSRHFGELLLDVYETRGPLLTSKLFGNAFGENVEKILQWVVNEKISTVGIYGMGGVGKTTLAKHVHNLLLERTEYRVYWVTVSQDFNINKLQDDIAKAIGLKFPDENRVDHRAALLNRALSRQNDFVLILDDVWHDIDLENVGNPHHLTGCRLIITTRSLEVCHRIDCHKKIPVQTLLAEEAWNLFKEILGQRTTLTRQVEEIAKDVVKLCGGLPLGIITMAASMRGVTNIHVWSNTLAELKSLSQGDWEDKVFVVLKYSFDRLDPNYNTKDNIRNGYTNLQLCFLYCSLYPEDYIINKDELISRFISEKFIDQRKRRGEEYDLGHVMLDKLVNLCLLESTRSFNRSKHVKMHDLLRDMAHKITTDNPKFKVLAGHSLEEFPREGEHWTEDLEKISLMKSNISEILEGMSPHCPKLSTLLLNENARLKFIPDSFFSLMSSLCVLDLSGASITSLPDSLSGLKRLNSLILNKCSGLEFVPCLGELKELRELDLSFTIIKKVPEGMENLVNLKYLSLYGARYLKELPPMLLPIFQKLQCLYLPPCVQVAVEEIESLKHLEMLSCRVEDVYDTYRIIRRSGQRNITSFDIIIGHESKEIHQFPPELLKDFNRIIMSGCNLKKRQGNEESLVAQEIQDLNIHRCVGLSSSFPDDLQRLGIAPRSIKSLRMFFCEGIECIVNYEFRSLKVIYLKHLPNLMSVVNNVVVGLAPPPIELFSSLETLSISHCHKIKKLGLGLLLDNLQNLTSIRIEYCDEIEEIIQVEDERRGGVLSLLMLEFLFLIHLPKLKSICPEEAKMRCDSIRQIVLFRCPNVKRLPLLFLPSVDGQSYSSPPNLEEFGIEEESWDYLKWDDPTHKDILQPFVWFRS</sequence>
<dbReference type="Gene3D" id="3.40.50.300">
    <property type="entry name" value="P-loop containing nucleotide triphosphate hydrolases"/>
    <property type="match status" value="1"/>
</dbReference>
<keyword evidence="7" id="KW-0175">Coiled coil</keyword>
<evidence type="ECO:0000256" key="3">
    <source>
        <dbReference type="ARBA" id="ARBA00022737"/>
    </source>
</evidence>
<dbReference type="GO" id="GO:0051607">
    <property type="term" value="P:defense response to virus"/>
    <property type="evidence" value="ECO:0007669"/>
    <property type="project" value="UniProtKB-ARBA"/>
</dbReference>
<organism evidence="9 10">
    <name type="scientific">Penstemon smallii</name>
    <dbReference type="NCBI Taxonomy" id="265156"/>
    <lineage>
        <taxon>Eukaryota</taxon>
        <taxon>Viridiplantae</taxon>
        <taxon>Streptophyta</taxon>
        <taxon>Embryophyta</taxon>
        <taxon>Tracheophyta</taxon>
        <taxon>Spermatophyta</taxon>
        <taxon>Magnoliopsida</taxon>
        <taxon>eudicotyledons</taxon>
        <taxon>Gunneridae</taxon>
        <taxon>Pentapetalae</taxon>
        <taxon>asterids</taxon>
        <taxon>lamiids</taxon>
        <taxon>Lamiales</taxon>
        <taxon>Plantaginaceae</taxon>
        <taxon>Cheloneae</taxon>
        <taxon>Penstemon</taxon>
    </lineage>
</organism>
<keyword evidence="5" id="KW-0611">Plant defense</keyword>
<keyword evidence="10" id="KW-1185">Reference proteome</keyword>
<dbReference type="Pfam" id="PF13855">
    <property type="entry name" value="LRR_8"/>
    <property type="match status" value="1"/>
</dbReference>
<dbReference type="Pfam" id="PF23559">
    <property type="entry name" value="WHD_DRP"/>
    <property type="match status" value="1"/>
</dbReference>
<evidence type="ECO:0000256" key="7">
    <source>
        <dbReference type="SAM" id="Coils"/>
    </source>
</evidence>
<evidence type="ECO:0000256" key="4">
    <source>
        <dbReference type="ARBA" id="ARBA00022741"/>
    </source>
</evidence>
<dbReference type="Proteomes" id="UP001634393">
    <property type="component" value="Unassembled WGS sequence"/>
</dbReference>
<dbReference type="FunFam" id="3.40.50.300:FF:001091">
    <property type="entry name" value="Probable disease resistance protein At1g61300"/>
    <property type="match status" value="1"/>
</dbReference>
<dbReference type="EMBL" id="JBJXBP010000007">
    <property type="protein sequence ID" value="KAL3820433.1"/>
    <property type="molecule type" value="Genomic_DNA"/>
</dbReference>
<feature type="coiled-coil region" evidence="7">
    <location>
        <begin position="47"/>
        <end position="131"/>
    </location>
</feature>
<comment type="caution">
    <text evidence="9">The sequence shown here is derived from an EMBL/GenBank/DDBJ whole genome shotgun (WGS) entry which is preliminary data.</text>
</comment>
<feature type="domain" description="AAA+ ATPase" evidence="8">
    <location>
        <begin position="174"/>
        <end position="306"/>
    </location>
</feature>
<evidence type="ECO:0000256" key="1">
    <source>
        <dbReference type="ARBA" id="ARBA00008894"/>
    </source>
</evidence>
<accession>A0ABD3S7H1</accession>
<dbReference type="GO" id="GO:0005524">
    <property type="term" value="F:ATP binding"/>
    <property type="evidence" value="ECO:0007669"/>
    <property type="project" value="UniProtKB-KW"/>
</dbReference>
<proteinExistence type="inferred from homology"/>
<dbReference type="SUPFAM" id="SSF52540">
    <property type="entry name" value="P-loop containing nucleoside triphosphate hydrolases"/>
    <property type="match status" value="1"/>
</dbReference>
<evidence type="ECO:0000256" key="6">
    <source>
        <dbReference type="ARBA" id="ARBA00022840"/>
    </source>
</evidence>
<dbReference type="InterPro" id="IPR002182">
    <property type="entry name" value="NB-ARC"/>
</dbReference>
<evidence type="ECO:0000313" key="9">
    <source>
        <dbReference type="EMBL" id="KAL3820433.1"/>
    </source>
</evidence>
<protein>
    <recommendedName>
        <fullName evidence="8">AAA+ ATPase domain-containing protein</fullName>
    </recommendedName>
</protein>
<gene>
    <name evidence="9" type="ORF">ACJIZ3_006338</name>
</gene>
<dbReference type="PANTHER" id="PTHR33463:SF187">
    <property type="entry name" value="AND NB-ARC DOMAIN DISEASE RESISTANCE PROTEIN, PUTATIVE-RELATED"/>
    <property type="match status" value="1"/>
</dbReference>
<evidence type="ECO:0000256" key="5">
    <source>
        <dbReference type="ARBA" id="ARBA00022821"/>
    </source>
</evidence>
<dbReference type="Pfam" id="PF23247">
    <property type="entry name" value="LRR_RPS2"/>
    <property type="match status" value="1"/>
</dbReference>
<keyword evidence="6" id="KW-0067">ATP-binding</keyword>
<dbReference type="FunFam" id="1.10.10.10:FF:000322">
    <property type="entry name" value="Probable disease resistance protein At1g63360"/>
    <property type="match status" value="1"/>
</dbReference>
<keyword evidence="4" id="KW-0547">Nucleotide-binding</keyword>
<dbReference type="InterPro" id="IPR042197">
    <property type="entry name" value="Apaf_helical"/>
</dbReference>
<dbReference type="Gene3D" id="1.10.10.10">
    <property type="entry name" value="Winged helix-like DNA-binding domain superfamily/Winged helix DNA-binding domain"/>
    <property type="match status" value="1"/>
</dbReference>
<dbReference type="InterPro" id="IPR001611">
    <property type="entry name" value="Leu-rich_rpt"/>
</dbReference>
<evidence type="ECO:0000313" key="10">
    <source>
        <dbReference type="Proteomes" id="UP001634393"/>
    </source>
</evidence>
<reference evidence="9 10" key="1">
    <citation type="submission" date="2024-12" db="EMBL/GenBank/DDBJ databases">
        <title>The unique morphological basis and parallel evolutionary history of personate flowers in Penstemon.</title>
        <authorList>
            <person name="Depatie T.H."/>
            <person name="Wessinger C.A."/>
        </authorList>
    </citation>
    <scope>NUCLEOTIDE SEQUENCE [LARGE SCALE GENOMIC DNA]</scope>
    <source>
        <strain evidence="9">WTNN_2</strain>
        <tissue evidence="9">Leaf</tissue>
    </source>
</reference>
<dbReference type="SMART" id="SM00369">
    <property type="entry name" value="LRR_TYP"/>
    <property type="match status" value="2"/>
</dbReference>
<keyword evidence="2" id="KW-0433">Leucine-rich repeat</keyword>